<organism evidence="1 2">
    <name type="scientific">Faecalibacterium prausnitzii</name>
    <dbReference type="NCBI Taxonomy" id="853"/>
    <lineage>
        <taxon>Bacteria</taxon>
        <taxon>Bacillati</taxon>
        <taxon>Bacillota</taxon>
        <taxon>Clostridia</taxon>
        <taxon>Eubacteriales</taxon>
        <taxon>Oscillospiraceae</taxon>
        <taxon>Faecalibacterium</taxon>
    </lineage>
</organism>
<evidence type="ECO:0000313" key="2">
    <source>
        <dbReference type="Proteomes" id="UP000811365"/>
    </source>
</evidence>
<gene>
    <name evidence="1" type="ORF">KH315_04585</name>
</gene>
<reference evidence="1" key="1">
    <citation type="submission" date="2021-02" db="EMBL/GenBank/DDBJ databases">
        <title>Infant gut strain persistence is associated with maternal origin, phylogeny, and functional potential including surface adhesion and iron acquisition.</title>
        <authorList>
            <person name="Lou Y.C."/>
        </authorList>
    </citation>
    <scope>NUCLEOTIDE SEQUENCE</scope>
    <source>
        <strain evidence="1">L2_039_000G1_dasL2_039_000G1_maxbin2.maxbin.077</strain>
    </source>
</reference>
<accession>A0A9E1GJC9</accession>
<sequence>MAYLDKLEGDYTEKTSTEYKYHGMVIERSNEVEAGNDTRIYSEDDDYIQLIDTVQGKLWDIDKEEGTYTVQAWKGSDSSSSGSSSGGDIDTSKISEMWTGKYKVGSKSYDAEALVLNLTDKNGTYRMVMICCFDGKVNPEYIISKNEVSKDKLEEIENVHIIDFKSYAMDKYMDFEKILSNYTPASDDTLY</sequence>
<evidence type="ECO:0000313" key="1">
    <source>
        <dbReference type="EMBL" id="MBS6621428.1"/>
    </source>
</evidence>
<dbReference type="Proteomes" id="UP000811365">
    <property type="component" value="Unassembled WGS sequence"/>
</dbReference>
<comment type="caution">
    <text evidence="1">The sequence shown here is derived from an EMBL/GenBank/DDBJ whole genome shotgun (WGS) entry which is preliminary data.</text>
</comment>
<name>A0A9E1GJC9_9FIRM</name>
<dbReference type="EMBL" id="JAGZYH010000012">
    <property type="protein sequence ID" value="MBS6621428.1"/>
    <property type="molecule type" value="Genomic_DNA"/>
</dbReference>
<protein>
    <submittedName>
        <fullName evidence="1">Uncharacterized protein</fullName>
    </submittedName>
</protein>
<proteinExistence type="predicted"/>
<dbReference type="AlphaFoldDB" id="A0A9E1GJC9"/>